<reference evidence="1" key="1">
    <citation type="submission" date="2020-10" db="EMBL/GenBank/DDBJ databases">
        <title>High-Quality Genome Resource of Clonostachys rosea strain S41 by Oxford Nanopore Long-Read Sequencing.</title>
        <authorList>
            <person name="Wang H."/>
        </authorList>
    </citation>
    <scope>NUCLEOTIDE SEQUENCE</scope>
    <source>
        <strain evidence="1">S41</strain>
    </source>
</reference>
<evidence type="ECO:0000313" key="2">
    <source>
        <dbReference type="Proteomes" id="UP000616885"/>
    </source>
</evidence>
<gene>
    <name evidence="1" type="ORF">IM811_010406</name>
</gene>
<proteinExistence type="predicted"/>
<evidence type="ECO:0000313" key="1">
    <source>
        <dbReference type="EMBL" id="KAF9754965.1"/>
    </source>
</evidence>
<sequence>MTQDTNETWNETKMLISTSNPTNEFCVSFGNATQPRYHVVFVDREYGNDPPVTSVQLRQSEAAPSVWCSETRCPNERLHGTWELSSKLSNLYRYDISLISLKGPRCKSHARVARDAVGYKPDIGHRSVLLCAAISCTGNCALACE</sequence>
<name>A0A8H7TQ40_BIOOC</name>
<comment type="caution">
    <text evidence="1">The sequence shown here is derived from an EMBL/GenBank/DDBJ whole genome shotgun (WGS) entry which is preliminary data.</text>
</comment>
<dbReference type="EMBL" id="JADCTT010000003">
    <property type="protein sequence ID" value="KAF9754965.1"/>
    <property type="molecule type" value="Genomic_DNA"/>
</dbReference>
<dbReference type="Proteomes" id="UP000616885">
    <property type="component" value="Unassembled WGS sequence"/>
</dbReference>
<dbReference type="AlphaFoldDB" id="A0A8H7TQ40"/>
<accession>A0A8H7TQ40</accession>
<protein>
    <submittedName>
        <fullName evidence="1">Uncharacterized protein</fullName>
    </submittedName>
</protein>
<organism evidence="1 2">
    <name type="scientific">Bionectria ochroleuca</name>
    <name type="common">Gliocladium roseum</name>
    <dbReference type="NCBI Taxonomy" id="29856"/>
    <lineage>
        <taxon>Eukaryota</taxon>
        <taxon>Fungi</taxon>
        <taxon>Dikarya</taxon>
        <taxon>Ascomycota</taxon>
        <taxon>Pezizomycotina</taxon>
        <taxon>Sordariomycetes</taxon>
        <taxon>Hypocreomycetidae</taxon>
        <taxon>Hypocreales</taxon>
        <taxon>Bionectriaceae</taxon>
        <taxon>Clonostachys</taxon>
    </lineage>
</organism>